<dbReference type="Proteomes" id="UP000221795">
    <property type="component" value="Segment"/>
</dbReference>
<name>A0A217EQZ1_BPGO3</name>
<evidence type="ECO:0000313" key="1">
    <source>
        <dbReference type="EMBL" id="APZ82488.1"/>
    </source>
</evidence>
<dbReference type="EMBL" id="KY368640">
    <property type="protein sequence ID" value="APZ82488.1"/>
    <property type="molecule type" value="Genomic_DNA"/>
</dbReference>
<sequence>MPIVKHTNIGFARVKQYFAPKEGKVYLTPQQVLELNSLMEYATSFRTLASAVATESQYGEHLSKLSAEEIMWVSLGGDYEVKPDFLFEMDQYITDRERRLAYENLLSAEEKTEIMAHVNALKFAVSLYLEEKKHREKRESEESVNIRLDKEGLTFNE</sequence>
<reference evidence="1" key="1">
    <citation type="journal article" date="2017" name="Viruses">
        <title>Characterization of Bacillus subtilis Viruses vB_BsuM-Goe2 and vB_BsuM-Goe3.</title>
        <authorList>
            <person name="Willms I.M."/>
            <person name="Hoppert M."/>
            <person name="Hertel R."/>
        </authorList>
    </citation>
    <scope>NUCLEOTIDE SEQUENCE [LARGE SCALE GENOMIC DNA]</scope>
</reference>
<proteinExistence type="predicted"/>
<keyword evidence="2" id="KW-1185">Reference proteome</keyword>
<gene>
    <name evidence="1" type="ORF">Goe3_c02200</name>
</gene>
<organism evidence="1 2">
    <name type="scientific">Bacillus phage vB_BsuM-Goe3</name>
    <dbReference type="NCBI Taxonomy" id="1933063"/>
    <lineage>
        <taxon>Viruses</taxon>
        <taxon>Duplodnaviria</taxon>
        <taxon>Heunggongvirae</taxon>
        <taxon>Uroviricota</taxon>
        <taxon>Caudoviricetes</taxon>
        <taxon>Herelleviridae</taxon>
        <taxon>Bastillevirinae</taxon>
        <taxon>Grisebachstrassevirus</taxon>
        <taxon>Grisebachstrassevirus goe3</taxon>
    </lineage>
</organism>
<protein>
    <submittedName>
        <fullName evidence="1">Uncharacterized protein</fullName>
    </submittedName>
</protein>
<accession>A0A217EQZ1</accession>
<organismHost>
    <name type="scientific">Bacillus subtilis</name>
    <dbReference type="NCBI Taxonomy" id="1423"/>
</organismHost>
<evidence type="ECO:0000313" key="2">
    <source>
        <dbReference type="Proteomes" id="UP000221795"/>
    </source>
</evidence>